<reference evidence="2 3" key="1">
    <citation type="submission" date="2015-10" db="EMBL/GenBank/DDBJ databases">
        <title>Full genome of DAOMC 229536 Phialocephala scopiformis, a fungal endophyte of spruce producing the potent anti-insectan compound rugulosin.</title>
        <authorList>
            <consortium name="DOE Joint Genome Institute"/>
            <person name="Walker A.K."/>
            <person name="Frasz S.L."/>
            <person name="Seifert K.A."/>
            <person name="Miller J.D."/>
            <person name="Mondo S.J."/>
            <person name="Labutti K."/>
            <person name="Lipzen A."/>
            <person name="Dockter R."/>
            <person name="Kennedy M."/>
            <person name="Grigoriev I.V."/>
            <person name="Spatafora J.W."/>
        </authorList>
    </citation>
    <scope>NUCLEOTIDE SEQUENCE [LARGE SCALE GENOMIC DNA]</scope>
    <source>
        <strain evidence="2 3">CBS 120377</strain>
    </source>
</reference>
<dbReference type="Proteomes" id="UP000070700">
    <property type="component" value="Unassembled WGS sequence"/>
</dbReference>
<dbReference type="AlphaFoldDB" id="A0A194XIU4"/>
<feature type="chain" id="PRO_5008268298" evidence="1">
    <location>
        <begin position="19"/>
        <end position="274"/>
    </location>
</feature>
<dbReference type="RefSeq" id="XP_018074510.1">
    <property type="nucleotide sequence ID" value="XM_018212948.1"/>
</dbReference>
<dbReference type="GeneID" id="28822674"/>
<dbReference type="SUPFAM" id="SSF49870">
    <property type="entry name" value="Osmotin, thaumatin-like protein"/>
    <property type="match status" value="1"/>
</dbReference>
<proteinExistence type="predicted"/>
<gene>
    <name evidence="2" type="ORF">LY89DRAFT_666975</name>
</gene>
<dbReference type="OrthoDB" id="9971407at2759"/>
<accession>A0A194XIU4</accession>
<evidence type="ECO:0000256" key="1">
    <source>
        <dbReference type="SAM" id="SignalP"/>
    </source>
</evidence>
<organism evidence="2 3">
    <name type="scientific">Mollisia scopiformis</name>
    <name type="common">Conifer needle endophyte fungus</name>
    <name type="synonym">Phialocephala scopiformis</name>
    <dbReference type="NCBI Taxonomy" id="149040"/>
    <lineage>
        <taxon>Eukaryota</taxon>
        <taxon>Fungi</taxon>
        <taxon>Dikarya</taxon>
        <taxon>Ascomycota</taxon>
        <taxon>Pezizomycotina</taxon>
        <taxon>Leotiomycetes</taxon>
        <taxon>Helotiales</taxon>
        <taxon>Mollisiaceae</taxon>
        <taxon>Mollisia</taxon>
    </lineage>
</organism>
<protein>
    <submittedName>
        <fullName evidence="2">Uncharacterized protein</fullName>
    </submittedName>
</protein>
<name>A0A194XIU4_MOLSC</name>
<feature type="signal peptide" evidence="1">
    <location>
        <begin position="1"/>
        <end position="18"/>
    </location>
</feature>
<evidence type="ECO:0000313" key="3">
    <source>
        <dbReference type="Proteomes" id="UP000070700"/>
    </source>
</evidence>
<keyword evidence="1" id="KW-0732">Signal</keyword>
<evidence type="ECO:0000313" key="2">
    <source>
        <dbReference type="EMBL" id="KUJ20155.1"/>
    </source>
</evidence>
<dbReference type="KEGG" id="psco:LY89DRAFT_666975"/>
<keyword evidence="3" id="KW-1185">Reference proteome</keyword>
<sequence length="274" mass="29053">MRTSILYTIAGLLAAATALPTAPTASSTAQPNLSAIKSVKNSTFHTYKQGGLVRAPLISGGLKTRSSLAARTSCATSSQFTWGDNDHGGPGLVITNGGNAWDGYYMYENSCDSVPFKYFWLAPGSTQFISLPAGFQGRVSRGTDAMNLAGQPQLLGTWLELSFDPYNVNELWGDISLIRGCDGGMLMWALDGSGSWKGFTQDVLANAPVGAWAEKPDGTWVLAPGEGPTTDAETTQYLLGAVGADNAFLNDAYGDPVISSQNRRYGVWMDGGRI</sequence>
<dbReference type="InParanoid" id="A0A194XIU4"/>
<dbReference type="InterPro" id="IPR037176">
    <property type="entry name" value="Osmotin/thaumatin-like_sf"/>
</dbReference>
<dbReference type="EMBL" id="KQ947410">
    <property type="protein sequence ID" value="KUJ20155.1"/>
    <property type="molecule type" value="Genomic_DNA"/>
</dbReference>